<dbReference type="PANTHER" id="PTHR40661">
    <property type="match status" value="1"/>
</dbReference>
<dbReference type="SUPFAM" id="SSF51306">
    <property type="entry name" value="LexA/Signal peptidase"/>
    <property type="match status" value="1"/>
</dbReference>
<dbReference type="EMBL" id="NSLJ01000004">
    <property type="protein sequence ID" value="PDP44680.1"/>
    <property type="molecule type" value="Genomic_DNA"/>
</dbReference>
<keyword evidence="3" id="KW-0804">Transcription</keyword>
<dbReference type="Proteomes" id="UP000219259">
    <property type="component" value="Unassembled WGS sequence"/>
</dbReference>
<keyword evidence="1" id="KW-0805">Transcription regulation</keyword>
<dbReference type="SUPFAM" id="SSF47413">
    <property type="entry name" value="lambda repressor-like DNA-binding domains"/>
    <property type="match status" value="1"/>
</dbReference>
<evidence type="ECO:0000313" key="5">
    <source>
        <dbReference type="EMBL" id="PDP44680.1"/>
    </source>
</evidence>
<dbReference type="InterPro" id="IPR015927">
    <property type="entry name" value="Peptidase_S24_S26A/B/C"/>
</dbReference>
<comment type="caution">
    <text evidence="5">The sequence shown here is derived from an EMBL/GenBank/DDBJ whole genome shotgun (WGS) entry which is preliminary data.</text>
</comment>
<dbReference type="InterPro" id="IPR001387">
    <property type="entry name" value="Cro/C1-type_HTH"/>
</dbReference>
<dbReference type="Gene3D" id="1.10.260.40">
    <property type="entry name" value="lambda repressor-like DNA-binding domains"/>
    <property type="match status" value="1"/>
</dbReference>
<dbReference type="CDD" id="cd00093">
    <property type="entry name" value="HTH_XRE"/>
    <property type="match status" value="1"/>
</dbReference>
<dbReference type="Pfam" id="PF00717">
    <property type="entry name" value="Peptidase_S24"/>
    <property type="match status" value="1"/>
</dbReference>
<protein>
    <recommendedName>
        <fullName evidence="4">Peptidase S24/S26A/S26B/S26C domain-containing protein</fullName>
    </recommendedName>
</protein>
<dbReference type="GO" id="GO:0003677">
    <property type="term" value="F:DNA binding"/>
    <property type="evidence" value="ECO:0007669"/>
    <property type="project" value="UniProtKB-KW"/>
</dbReference>
<sequence>MTINERFEELIKKLYNGNKRAFATTLGISPTVIENVVGKRRGKPSYDVIEKVCANANISPDWLLTGQGPMLKDKEQAEIAHAIPTEETKGIPLIPVGAMAGYANGDVQVMDYEITHHYNIPDFENRGVKFMIRASGSSMYPKYSNGDLLACRPITDLSFFQWGKVYVLDTDQGPLVKRLFPCPDNDEYLECHSDNKANYPPFPIRKSSIRKVAIVVGVIRLE</sequence>
<organism evidence="5 6">
    <name type="scientific">Tannerella forsythia</name>
    <name type="common">Bacteroides forsythus</name>
    <dbReference type="NCBI Taxonomy" id="28112"/>
    <lineage>
        <taxon>Bacteria</taxon>
        <taxon>Pseudomonadati</taxon>
        <taxon>Bacteroidota</taxon>
        <taxon>Bacteroidia</taxon>
        <taxon>Bacteroidales</taxon>
        <taxon>Tannerellaceae</taxon>
        <taxon>Tannerella</taxon>
    </lineage>
</organism>
<dbReference type="InterPro" id="IPR039418">
    <property type="entry name" value="LexA-like"/>
</dbReference>
<dbReference type="InterPro" id="IPR036286">
    <property type="entry name" value="LexA/Signal_pep-like_sf"/>
</dbReference>
<proteinExistence type="predicted"/>
<evidence type="ECO:0000256" key="1">
    <source>
        <dbReference type="ARBA" id="ARBA00023015"/>
    </source>
</evidence>
<dbReference type="RefSeq" id="WP_060828435.1">
    <property type="nucleotide sequence ID" value="NZ_CALHNL010000078.1"/>
</dbReference>
<gene>
    <name evidence="5" type="ORF">CLI86_02035</name>
</gene>
<name>A0A2A6EB18_TANFO</name>
<reference evidence="5 6" key="1">
    <citation type="submission" date="2017-09" db="EMBL/GenBank/DDBJ databases">
        <title>Phase variable restriction modification systems are present in the genome sequences of periodontal pathogens Prevotella intermedia, Tannerella forsythia and Porphyromonas gingivalis.</title>
        <authorList>
            <person name="Haigh R.D."/>
            <person name="Crawford L."/>
            <person name="Ralph J."/>
            <person name="Wanford J."/>
            <person name="Vartoukian S.R."/>
            <person name="Hijazib K."/>
            <person name="Wade W."/>
            <person name="Oggioni M.R."/>
        </authorList>
    </citation>
    <scope>NUCLEOTIDE SEQUENCE [LARGE SCALE GENOMIC DNA]</scope>
    <source>
        <strain evidence="5 6">WW11663</strain>
    </source>
</reference>
<feature type="domain" description="Peptidase S24/S26A/S26B/S26C" evidence="4">
    <location>
        <begin position="117"/>
        <end position="215"/>
    </location>
</feature>
<evidence type="ECO:0000313" key="6">
    <source>
        <dbReference type="Proteomes" id="UP000219259"/>
    </source>
</evidence>
<accession>A0A2A6EB18</accession>
<evidence type="ECO:0000256" key="2">
    <source>
        <dbReference type="ARBA" id="ARBA00023125"/>
    </source>
</evidence>
<dbReference type="PANTHER" id="PTHR40661:SF1">
    <property type="entry name" value="HTH CRO_C1-TYPE DOMAIN-CONTAINING PROTEIN"/>
    <property type="match status" value="1"/>
</dbReference>
<dbReference type="Gene3D" id="2.10.109.10">
    <property type="entry name" value="Umud Fragment, subunit A"/>
    <property type="match status" value="1"/>
</dbReference>
<evidence type="ECO:0000259" key="4">
    <source>
        <dbReference type="Pfam" id="PF00717"/>
    </source>
</evidence>
<evidence type="ECO:0000256" key="3">
    <source>
        <dbReference type="ARBA" id="ARBA00023163"/>
    </source>
</evidence>
<dbReference type="AlphaFoldDB" id="A0A2A6EB18"/>
<dbReference type="CDD" id="cd06529">
    <property type="entry name" value="S24_LexA-like"/>
    <property type="match status" value="1"/>
</dbReference>
<keyword evidence="2" id="KW-0238">DNA-binding</keyword>
<dbReference type="InterPro" id="IPR010982">
    <property type="entry name" value="Lambda_DNA-bd_dom_sf"/>
</dbReference>